<keyword evidence="5" id="KW-0418">Kinase</keyword>
<dbReference type="Gene3D" id="1.10.287.130">
    <property type="match status" value="1"/>
</dbReference>
<dbReference type="PANTHER" id="PTHR43047:SF72">
    <property type="entry name" value="OSMOSENSING HISTIDINE PROTEIN KINASE SLN1"/>
    <property type="match status" value="1"/>
</dbReference>
<comment type="caution">
    <text evidence="7">The sequence shown here is derived from an EMBL/GenBank/DDBJ whole genome shotgun (WGS) entry which is preliminary data.</text>
</comment>
<dbReference type="SMART" id="SM00065">
    <property type="entry name" value="GAF"/>
    <property type="match status" value="2"/>
</dbReference>
<dbReference type="SUPFAM" id="SSF55874">
    <property type="entry name" value="ATPase domain of HSP90 chaperone/DNA topoisomerase II/histidine kinase"/>
    <property type="match status" value="1"/>
</dbReference>
<dbReference type="CDD" id="cd00082">
    <property type="entry name" value="HisKA"/>
    <property type="match status" value="1"/>
</dbReference>
<dbReference type="EC" id="2.7.13.3" evidence="2"/>
<reference evidence="7 8" key="1">
    <citation type="submission" date="2022-10" db="EMBL/GenBank/DDBJ databases">
        <title>Aestuariibacter sp. AA17 isolated from Montipora capitata coral fragment.</title>
        <authorList>
            <person name="Emsley S.A."/>
            <person name="Pfannmuller K.M."/>
            <person name="Loughran R.M."/>
            <person name="Shlafstein M."/>
            <person name="Papke E."/>
            <person name="Saw J.H."/>
            <person name="Ushijima B."/>
            <person name="Videau P."/>
        </authorList>
    </citation>
    <scope>NUCLEOTIDE SEQUENCE [LARGE SCALE GENOMIC DNA]</scope>
    <source>
        <strain evidence="7 8">AA17</strain>
    </source>
</reference>
<evidence type="ECO:0000256" key="3">
    <source>
        <dbReference type="ARBA" id="ARBA00022553"/>
    </source>
</evidence>
<evidence type="ECO:0000256" key="1">
    <source>
        <dbReference type="ARBA" id="ARBA00000085"/>
    </source>
</evidence>
<dbReference type="InterPro" id="IPR005467">
    <property type="entry name" value="His_kinase_dom"/>
</dbReference>
<dbReference type="InterPro" id="IPR036890">
    <property type="entry name" value="HATPase_C_sf"/>
</dbReference>
<evidence type="ECO:0000259" key="6">
    <source>
        <dbReference type="PROSITE" id="PS50109"/>
    </source>
</evidence>
<dbReference type="InterPro" id="IPR029016">
    <property type="entry name" value="GAF-like_dom_sf"/>
</dbReference>
<dbReference type="InterPro" id="IPR003018">
    <property type="entry name" value="GAF"/>
</dbReference>
<dbReference type="SMART" id="SM00388">
    <property type="entry name" value="HisKA"/>
    <property type="match status" value="1"/>
</dbReference>
<proteinExistence type="predicted"/>
<feature type="domain" description="Histidine kinase" evidence="6">
    <location>
        <begin position="369"/>
        <end position="585"/>
    </location>
</feature>
<dbReference type="CDD" id="cd16922">
    <property type="entry name" value="HATPase_EvgS-ArcB-TorS-like"/>
    <property type="match status" value="1"/>
</dbReference>
<dbReference type="Pfam" id="PF02518">
    <property type="entry name" value="HATPase_c"/>
    <property type="match status" value="1"/>
</dbReference>
<sequence>MITPAVPEDEQVRLATLEELDILDTENEERFDRLTRLAKFMSGAPIALVSLVDANRQWFKSKQGLDACETSRDISFCGHAILNDDVLYVPDVKNDERFHDNPLVTGAPDIRSYAGAPLRAHNGKRLGTLCIIDTKPTAYSNDLLVHLRDLADCVEAEFRQQSLLEVTRSLQDHQHRLNASMVSLEKHNVLLANLHRITSNTQTSFHEKIVELLEVGRKHFDMSMAIVSEIIDDHYYVRYATADIGAPEAGTHFDLGNTFCVHTMRANSALGFHHVAKSEIRTHPCYQLFKLESYIGYPIVVNGRRFGTVNFSSPVPKGRPFQSDDFAFVGLLGQWIGHNLESVANIDALTQAKEEAERHSRAKSDFLNVMNHELRTPLTVILGYLPLLKDAQNLPPAEMIAQLSNDMDTAGQQLMAMINDLLDISKVEADTILLAPKKIMLKSFFHDIVHSMRPLVAEKSLSFELDIDAEVAFADPIRLQQILYNLIANAIKFTEAGSISIGCQATSSDIVISISDTGCGIPSHQQHKVFSKFFQADSSTTRKSRGTGLGLAITQKLVELHGGTITLNSKEHQGTTVTFTLPQTGDHHG</sequence>
<dbReference type="EMBL" id="JAOWKX010000003">
    <property type="protein sequence ID" value="MCV2884569.1"/>
    <property type="molecule type" value="Genomic_DNA"/>
</dbReference>
<dbReference type="PROSITE" id="PS50109">
    <property type="entry name" value="HIS_KIN"/>
    <property type="match status" value="1"/>
</dbReference>
<keyword evidence="4" id="KW-0808">Transferase</keyword>
<evidence type="ECO:0000313" key="8">
    <source>
        <dbReference type="Proteomes" id="UP001652504"/>
    </source>
</evidence>
<evidence type="ECO:0000256" key="4">
    <source>
        <dbReference type="ARBA" id="ARBA00022679"/>
    </source>
</evidence>
<keyword evidence="7" id="KW-0547">Nucleotide-binding</keyword>
<dbReference type="SUPFAM" id="SSF47384">
    <property type="entry name" value="Homodimeric domain of signal transducing histidine kinase"/>
    <property type="match status" value="1"/>
</dbReference>
<dbReference type="PANTHER" id="PTHR43047">
    <property type="entry name" value="TWO-COMPONENT HISTIDINE PROTEIN KINASE"/>
    <property type="match status" value="1"/>
</dbReference>
<evidence type="ECO:0000256" key="5">
    <source>
        <dbReference type="ARBA" id="ARBA00022777"/>
    </source>
</evidence>
<organism evidence="7 8">
    <name type="scientific">Fluctibacter corallii</name>
    <dbReference type="NCBI Taxonomy" id="2984329"/>
    <lineage>
        <taxon>Bacteria</taxon>
        <taxon>Pseudomonadati</taxon>
        <taxon>Pseudomonadota</taxon>
        <taxon>Gammaproteobacteria</taxon>
        <taxon>Alteromonadales</taxon>
        <taxon>Alteromonadaceae</taxon>
        <taxon>Fluctibacter</taxon>
    </lineage>
</organism>
<evidence type="ECO:0000313" key="7">
    <source>
        <dbReference type="EMBL" id="MCV2884569.1"/>
    </source>
</evidence>
<name>A0ABT3A7E1_9ALTE</name>
<dbReference type="Gene3D" id="3.30.450.40">
    <property type="match status" value="2"/>
</dbReference>
<comment type="catalytic activity">
    <reaction evidence="1">
        <text>ATP + protein L-histidine = ADP + protein N-phospho-L-histidine.</text>
        <dbReference type="EC" id="2.7.13.3"/>
    </reaction>
</comment>
<dbReference type="InterPro" id="IPR036097">
    <property type="entry name" value="HisK_dim/P_sf"/>
</dbReference>
<dbReference type="Pfam" id="PF01590">
    <property type="entry name" value="GAF"/>
    <property type="match status" value="2"/>
</dbReference>
<dbReference type="InterPro" id="IPR003661">
    <property type="entry name" value="HisK_dim/P_dom"/>
</dbReference>
<gene>
    <name evidence="7" type="ORF">OE749_07670</name>
</gene>
<accession>A0ABT3A7E1</accession>
<keyword evidence="3" id="KW-0597">Phosphoprotein</keyword>
<dbReference type="RefSeq" id="WP_263711849.1">
    <property type="nucleotide sequence ID" value="NZ_JAOWKX010000003.1"/>
</dbReference>
<dbReference type="PRINTS" id="PR00344">
    <property type="entry name" value="BCTRLSENSOR"/>
</dbReference>
<evidence type="ECO:0000256" key="2">
    <source>
        <dbReference type="ARBA" id="ARBA00012438"/>
    </source>
</evidence>
<dbReference type="SMART" id="SM00387">
    <property type="entry name" value="HATPase_c"/>
    <property type="match status" value="1"/>
</dbReference>
<dbReference type="GO" id="GO:0005524">
    <property type="term" value="F:ATP binding"/>
    <property type="evidence" value="ECO:0007669"/>
    <property type="project" value="UniProtKB-KW"/>
</dbReference>
<dbReference type="Proteomes" id="UP001652504">
    <property type="component" value="Unassembled WGS sequence"/>
</dbReference>
<keyword evidence="7" id="KW-0067">ATP-binding</keyword>
<dbReference type="SUPFAM" id="SSF55781">
    <property type="entry name" value="GAF domain-like"/>
    <property type="match status" value="2"/>
</dbReference>
<keyword evidence="8" id="KW-1185">Reference proteome</keyword>
<dbReference type="InterPro" id="IPR003594">
    <property type="entry name" value="HATPase_dom"/>
</dbReference>
<dbReference type="Pfam" id="PF00512">
    <property type="entry name" value="HisKA"/>
    <property type="match status" value="1"/>
</dbReference>
<dbReference type="Gene3D" id="3.30.565.10">
    <property type="entry name" value="Histidine kinase-like ATPase, C-terminal domain"/>
    <property type="match status" value="1"/>
</dbReference>
<dbReference type="InterPro" id="IPR004358">
    <property type="entry name" value="Sig_transdc_His_kin-like_C"/>
</dbReference>
<protein>
    <recommendedName>
        <fullName evidence="2">histidine kinase</fullName>
        <ecNumber evidence="2">2.7.13.3</ecNumber>
    </recommendedName>
</protein>